<dbReference type="InterPro" id="IPR003175">
    <property type="entry name" value="CDI_dom"/>
</dbReference>
<comment type="subcellular location">
    <subcellularLocation>
        <location evidence="1">Nucleus</location>
    </subcellularLocation>
</comment>
<keyword evidence="4" id="KW-0539">Nucleus</keyword>
<evidence type="ECO:0000256" key="5">
    <source>
        <dbReference type="ARBA" id="ARBA00023306"/>
    </source>
</evidence>
<dbReference type="Ensembl" id="ENSHCOT00000023342.1">
    <property type="protein sequence ID" value="ENSHCOP00000015441.1"/>
    <property type="gene ID" value="ENSHCOG00000019037.1"/>
</dbReference>
<feature type="domain" description="Cyclin-dependent kinase inhibitor" evidence="7">
    <location>
        <begin position="25"/>
        <end position="73"/>
    </location>
</feature>
<evidence type="ECO:0000256" key="3">
    <source>
        <dbReference type="ARBA" id="ARBA00023013"/>
    </source>
</evidence>
<reference evidence="8" key="2">
    <citation type="submission" date="2025-09" db="UniProtKB">
        <authorList>
            <consortium name="Ensembl"/>
        </authorList>
    </citation>
    <scope>IDENTIFICATION</scope>
</reference>
<evidence type="ECO:0000256" key="4">
    <source>
        <dbReference type="ARBA" id="ARBA00023242"/>
    </source>
</evidence>
<dbReference type="GO" id="GO:0045930">
    <property type="term" value="P:negative regulation of mitotic cell cycle"/>
    <property type="evidence" value="ECO:0007669"/>
    <property type="project" value="TreeGrafter"/>
</dbReference>
<evidence type="ECO:0000256" key="6">
    <source>
        <dbReference type="SAM" id="MobiDB-lite"/>
    </source>
</evidence>
<name>A0A3Q2YC92_HIPCM</name>
<evidence type="ECO:0000313" key="8">
    <source>
        <dbReference type="Ensembl" id="ENSHCOP00000015441.1"/>
    </source>
</evidence>
<dbReference type="Proteomes" id="UP000264820">
    <property type="component" value="Unplaced"/>
</dbReference>
<evidence type="ECO:0000256" key="1">
    <source>
        <dbReference type="ARBA" id="ARBA00004123"/>
    </source>
</evidence>
<dbReference type="STRING" id="109280.ENSHCOP00000015441"/>
<dbReference type="GO" id="GO:0004861">
    <property type="term" value="F:cyclin-dependent protein serine/threonine kinase inhibitor activity"/>
    <property type="evidence" value="ECO:0007669"/>
    <property type="project" value="InterPro"/>
</dbReference>
<proteinExistence type="inferred from homology"/>
<dbReference type="Pfam" id="PF02234">
    <property type="entry name" value="CDI"/>
    <property type="match status" value="1"/>
</dbReference>
<feature type="compositionally biased region" description="Acidic residues" evidence="6">
    <location>
        <begin position="97"/>
        <end position="111"/>
    </location>
</feature>
<keyword evidence="5" id="KW-0131">Cell cycle</keyword>
<protein>
    <recommendedName>
        <fullName evidence="7">Cyclin-dependent kinase inhibitor domain-containing protein</fullName>
    </recommendedName>
</protein>
<dbReference type="Gene3D" id="4.10.365.10">
    <property type="entry name" value="p27"/>
    <property type="match status" value="1"/>
</dbReference>
<dbReference type="InterPro" id="IPR044898">
    <property type="entry name" value="CDI_dom_sf"/>
</dbReference>
<reference evidence="8" key="1">
    <citation type="submission" date="2025-08" db="UniProtKB">
        <authorList>
            <consortium name="Ensembl"/>
        </authorList>
    </citation>
    <scope>IDENTIFICATION</scope>
</reference>
<organism evidence="8 9">
    <name type="scientific">Hippocampus comes</name>
    <name type="common">Tiger tail seahorse</name>
    <dbReference type="NCBI Taxonomy" id="109280"/>
    <lineage>
        <taxon>Eukaryota</taxon>
        <taxon>Metazoa</taxon>
        <taxon>Chordata</taxon>
        <taxon>Craniata</taxon>
        <taxon>Vertebrata</taxon>
        <taxon>Euteleostomi</taxon>
        <taxon>Actinopterygii</taxon>
        <taxon>Neopterygii</taxon>
        <taxon>Teleostei</taxon>
        <taxon>Neoteleostei</taxon>
        <taxon>Acanthomorphata</taxon>
        <taxon>Syngnathiaria</taxon>
        <taxon>Syngnathiformes</taxon>
        <taxon>Syngnathoidei</taxon>
        <taxon>Syngnathidae</taxon>
        <taxon>Hippocampus</taxon>
    </lineage>
</organism>
<dbReference type="PANTHER" id="PTHR10265:SF44">
    <property type="entry name" value="CYCLIN-DEPENDENT KINASE INHIBITOR 1C"/>
    <property type="match status" value="1"/>
</dbReference>
<keyword evidence="9" id="KW-1185">Reference proteome</keyword>
<accession>A0A3Q2YC92</accession>
<dbReference type="PANTHER" id="PTHR10265">
    <property type="entry name" value="CYCLIN-DEPENDENT KINASE INHIBITOR 1"/>
    <property type="match status" value="1"/>
</dbReference>
<dbReference type="GO" id="GO:0005634">
    <property type="term" value="C:nucleus"/>
    <property type="evidence" value="ECO:0007669"/>
    <property type="project" value="UniProtKB-SubCell"/>
</dbReference>
<dbReference type="OMA" id="FECETPL"/>
<keyword evidence="3" id="KW-0649">Protein kinase inhibitor</keyword>
<evidence type="ECO:0000259" key="7">
    <source>
        <dbReference type="Pfam" id="PF02234"/>
    </source>
</evidence>
<dbReference type="AlphaFoldDB" id="A0A3Q2YC92"/>
<feature type="region of interest" description="Disordered" evidence="6">
    <location>
        <begin position="82"/>
        <end position="167"/>
    </location>
</feature>
<dbReference type="GeneTree" id="ENSGT00940000167611"/>
<comment type="similarity">
    <text evidence="2">Belongs to the CDI family.</text>
</comment>
<evidence type="ECO:0000256" key="2">
    <source>
        <dbReference type="ARBA" id="ARBA00006726"/>
    </source>
</evidence>
<sequence>MTEPFLRWNFPVRLRASTSTLKTQSLFGRVDHEQLHREMKLKFLEISQEDFRRWNFNFKTETPLPGRFEWEKIPPDCTVALHHESSQQKYTSPVLAAEDEDGPAETEEDRSDQENCPGFSNQCAAEVTPVRRKRMPPKAKENAQITGRKRCPGLLRQQRLPTDKSRL</sequence>
<evidence type="ECO:0000313" key="9">
    <source>
        <dbReference type="Proteomes" id="UP000264820"/>
    </source>
</evidence>